<dbReference type="Proteomes" id="UP001590951">
    <property type="component" value="Unassembled WGS sequence"/>
</dbReference>
<comment type="caution">
    <text evidence="1">The sequence shown here is derived from an EMBL/GenBank/DDBJ whole genome shotgun (WGS) entry which is preliminary data.</text>
</comment>
<evidence type="ECO:0000313" key="1">
    <source>
        <dbReference type="EMBL" id="KAL2053244.1"/>
    </source>
</evidence>
<accession>A0ABR4B5W9</accession>
<evidence type="ECO:0000313" key="2">
    <source>
        <dbReference type="Proteomes" id="UP001590951"/>
    </source>
</evidence>
<keyword evidence="2" id="KW-1185">Reference proteome</keyword>
<organism evidence="1 2">
    <name type="scientific">Lepraria finkii</name>
    <dbReference type="NCBI Taxonomy" id="1340010"/>
    <lineage>
        <taxon>Eukaryota</taxon>
        <taxon>Fungi</taxon>
        <taxon>Dikarya</taxon>
        <taxon>Ascomycota</taxon>
        <taxon>Pezizomycotina</taxon>
        <taxon>Lecanoromycetes</taxon>
        <taxon>OSLEUM clade</taxon>
        <taxon>Lecanoromycetidae</taxon>
        <taxon>Lecanorales</taxon>
        <taxon>Lecanorineae</taxon>
        <taxon>Stereocaulaceae</taxon>
        <taxon>Lepraria</taxon>
    </lineage>
</organism>
<sequence length="99" mass="10790">MTLASADIAGVSPMPSNLSGLAYRGLSDPRLAHATFSSDFLNFSPTTINASNTFEVCYIDSRPLEERPPYSTYGLYLVAWPATWAEEPLTPRALFTLTG</sequence>
<gene>
    <name evidence="1" type="ORF">ABVK25_006569</name>
</gene>
<reference evidence="1 2" key="1">
    <citation type="submission" date="2024-09" db="EMBL/GenBank/DDBJ databases">
        <title>Rethinking Asexuality: The Enigmatic Case of Functional Sexual Genes in Lepraria (Stereocaulaceae).</title>
        <authorList>
            <person name="Doellman M."/>
            <person name="Sun Y."/>
            <person name="Barcenas-Pena A."/>
            <person name="Lumbsch H.T."/>
            <person name="Grewe F."/>
        </authorList>
    </citation>
    <scope>NUCLEOTIDE SEQUENCE [LARGE SCALE GENOMIC DNA]</scope>
    <source>
        <strain evidence="1 2">Grewe 0041</strain>
    </source>
</reference>
<dbReference type="EMBL" id="JBHFEH010000022">
    <property type="protein sequence ID" value="KAL2053244.1"/>
    <property type="molecule type" value="Genomic_DNA"/>
</dbReference>
<protein>
    <submittedName>
        <fullName evidence="1">Uncharacterized protein</fullName>
    </submittedName>
</protein>
<proteinExistence type="predicted"/>
<name>A0ABR4B5W9_9LECA</name>